<dbReference type="GO" id="GO:0005737">
    <property type="term" value="C:cytoplasm"/>
    <property type="evidence" value="ECO:0007669"/>
    <property type="project" value="TreeGrafter"/>
</dbReference>
<comment type="similarity">
    <text evidence="1">Belongs to the SRR1 family.</text>
</comment>
<dbReference type="RefSeq" id="XP_025349212.1">
    <property type="nucleotide sequence ID" value="XM_025489444.1"/>
</dbReference>
<dbReference type="InterPro" id="IPR012942">
    <property type="entry name" value="SRR1-like"/>
</dbReference>
<dbReference type="AlphaFoldDB" id="A0A316UA57"/>
<feature type="compositionally biased region" description="Low complexity" evidence="2">
    <location>
        <begin position="155"/>
        <end position="170"/>
    </location>
</feature>
<organism evidence="4 5">
    <name type="scientific">Pseudomicrostroma glucosiphilum</name>
    <dbReference type="NCBI Taxonomy" id="1684307"/>
    <lineage>
        <taxon>Eukaryota</taxon>
        <taxon>Fungi</taxon>
        <taxon>Dikarya</taxon>
        <taxon>Basidiomycota</taxon>
        <taxon>Ustilaginomycotina</taxon>
        <taxon>Exobasidiomycetes</taxon>
        <taxon>Microstromatales</taxon>
        <taxon>Microstromatales incertae sedis</taxon>
        <taxon>Pseudomicrostroma</taxon>
    </lineage>
</organism>
<dbReference type="GO" id="GO:0005634">
    <property type="term" value="C:nucleus"/>
    <property type="evidence" value="ECO:0007669"/>
    <property type="project" value="TreeGrafter"/>
</dbReference>
<evidence type="ECO:0000256" key="1">
    <source>
        <dbReference type="ARBA" id="ARBA00009856"/>
    </source>
</evidence>
<dbReference type="EMBL" id="KZ819324">
    <property type="protein sequence ID" value="PWN22052.1"/>
    <property type="molecule type" value="Genomic_DNA"/>
</dbReference>
<keyword evidence="5" id="KW-1185">Reference proteome</keyword>
<gene>
    <name evidence="4" type="ORF">BCV69DRAFT_163216</name>
</gene>
<feature type="compositionally biased region" description="Polar residues" evidence="2">
    <location>
        <begin position="1"/>
        <end position="11"/>
    </location>
</feature>
<dbReference type="InterPro" id="IPR040044">
    <property type="entry name" value="SRR1L"/>
</dbReference>
<reference evidence="4 5" key="1">
    <citation type="journal article" date="2018" name="Mol. Biol. Evol.">
        <title>Broad Genomic Sampling Reveals a Smut Pathogenic Ancestry of the Fungal Clade Ustilaginomycotina.</title>
        <authorList>
            <person name="Kijpornyongpan T."/>
            <person name="Mondo S.J."/>
            <person name="Barry K."/>
            <person name="Sandor L."/>
            <person name="Lee J."/>
            <person name="Lipzen A."/>
            <person name="Pangilinan J."/>
            <person name="LaButti K."/>
            <person name="Hainaut M."/>
            <person name="Henrissat B."/>
            <person name="Grigoriev I.V."/>
            <person name="Spatafora J.W."/>
            <person name="Aime M.C."/>
        </authorList>
    </citation>
    <scope>NUCLEOTIDE SEQUENCE [LARGE SCALE GENOMIC DNA]</scope>
    <source>
        <strain evidence="4 5">MCA 4718</strain>
    </source>
</reference>
<proteinExistence type="inferred from homology"/>
<feature type="domain" description="SRR1-like" evidence="3">
    <location>
        <begin position="106"/>
        <end position="308"/>
    </location>
</feature>
<dbReference type="Proteomes" id="UP000245942">
    <property type="component" value="Unassembled WGS sequence"/>
</dbReference>
<accession>A0A316UA57</accession>
<dbReference type="GeneID" id="37011178"/>
<name>A0A316UA57_9BASI</name>
<protein>
    <recommendedName>
        <fullName evidence="3">SRR1-like domain-containing protein</fullName>
    </recommendedName>
</protein>
<feature type="region of interest" description="Disordered" evidence="2">
    <location>
        <begin position="1"/>
        <end position="58"/>
    </location>
</feature>
<dbReference type="OrthoDB" id="551431at2759"/>
<dbReference type="PANTHER" id="PTHR28626">
    <property type="entry name" value="SRR1-LIKE PROTEIN"/>
    <property type="match status" value="1"/>
</dbReference>
<evidence type="ECO:0000256" key="2">
    <source>
        <dbReference type="SAM" id="MobiDB-lite"/>
    </source>
</evidence>
<feature type="region of interest" description="Disordered" evidence="2">
    <location>
        <begin position="148"/>
        <end position="177"/>
    </location>
</feature>
<evidence type="ECO:0000313" key="4">
    <source>
        <dbReference type="EMBL" id="PWN22052.1"/>
    </source>
</evidence>
<dbReference type="PANTHER" id="PTHR28626:SF3">
    <property type="entry name" value="SRR1-LIKE PROTEIN"/>
    <property type="match status" value="1"/>
</dbReference>
<dbReference type="Pfam" id="PF07985">
    <property type="entry name" value="SRR1"/>
    <property type="match status" value="1"/>
</dbReference>
<sequence length="355" mass="38879">MATTDASSQVKDTGDGFKYNGVASKGRGKLRQKEPSTRADSGAHVQLQRGAPRDDPQALVSELRDSIERKKTELLADGKHGDHIQSCLSSYFSSLRWDHSRKQPSSSRLPTRMYALGIGEISQSRSAQAQVALLLEMADHIARIAEEEQKSKLPSGTSGQGSSSASSQNGKVDSEKSFQPSLRPALMAFDPIFSDIDRAVLTSLGVTPLTREEASAQACYEATFPPSSGGSATTAFQEEYSLMYMPHCPRPLSERYLRAFWSREALLKHRVSFCWNRVGRYAEFLTDEKLNRESPCLYRISKCPEHSHCGSYTSISGGTAYTAFFFSISCSPTPQDSPVALAVPAICRGTQRSGL</sequence>
<evidence type="ECO:0000313" key="5">
    <source>
        <dbReference type="Proteomes" id="UP000245942"/>
    </source>
</evidence>
<evidence type="ECO:0000259" key="3">
    <source>
        <dbReference type="Pfam" id="PF07985"/>
    </source>
</evidence>